<accession>A0AA87ZDL4</accession>
<keyword evidence="3" id="KW-1185">Reference proteome</keyword>
<gene>
    <name evidence="2" type="ORF">TIFTF001_049127</name>
</gene>
<proteinExistence type="predicted"/>
<comment type="caution">
    <text evidence="2">The sequence shown here is derived from an EMBL/GenBank/DDBJ whole genome shotgun (WGS) entry which is preliminary data.</text>
</comment>
<dbReference type="Gramene" id="FCD_00016940-RA">
    <property type="protein sequence ID" value="FCD_00016940-RA:cds"/>
    <property type="gene ID" value="FCD_00016940"/>
</dbReference>
<name>A0AA87ZDL4_FICCA</name>
<feature type="compositionally biased region" description="Basic residues" evidence="1">
    <location>
        <begin position="90"/>
        <end position="101"/>
    </location>
</feature>
<evidence type="ECO:0000256" key="1">
    <source>
        <dbReference type="SAM" id="MobiDB-lite"/>
    </source>
</evidence>
<dbReference type="EMBL" id="BTGU01006846">
    <property type="protein sequence ID" value="GMN24268.1"/>
    <property type="molecule type" value="Genomic_DNA"/>
</dbReference>
<protein>
    <submittedName>
        <fullName evidence="2">Uncharacterized protein</fullName>
    </submittedName>
</protein>
<evidence type="ECO:0000313" key="2">
    <source>
        <dbReference type="EMBL" id="GMN24268.1"/>
    </source>
</evidence>
<sequence>MNLEPFNTPTASSSSSPFFPNPSGQITLLIIHSLTLQRPMGILSAINGNFSGGKTQEIVVARGKVLDLRQEIVSLFGVEESSTDEDNRVKMRRRGRMTAEK</sequence>
<dbReference type="Proteomes" id="UP001187192">
    <property type="component" value="Unassembled WGS sequence"/>
</dbReference>
<feature type="region of interest" description="Disordered" evidence="1">
    <location>
        <begin position="82"/>
        <end position="101"/>
    </location>
</feature>
<reference evidence="2" key="1">
    <citation type="submission" date="2023-07" db="EMBL/GenBank/DDBJ databases">
        <title>draft genome sequence of fig (Ficus carica).</title>
        <authorList>
            <person name="Takahashi T."/>
            <person name="Nishimura K."/>
        </authorList>
    </citation>
    <scope>NUCLEOTIDE SEQUENCE</scope>
</reference>
<evidence type="ECO:0000313" key="3">
    <source>
        <dbReference type="Proteomes" id="UP001187192"/>
    </source>
</evidence>
<dbReference type="AlphaFoldDB" id="A0AA87ZDL4"/>
<organism evidence="2 3">
    <name type="scientific">Ficus carica</name>
    <name type="common">Common fig</name>
    <dbReference type="NCBI Taxonomy" id="3494"/>
    <lineage>
        <taxon>Eukaryota</taxon>
        <taxon>Viridiplantae</taxon>
        <taxon>Streptophyta</taxon>
        <taxon>Embryophyta</taxon>
        <taxon>Tracheophyta</taxon>
        <taxon>Spermatophyta</taxon>
        <taxon>Magnoliopsida</taxon>
        <taxon>eudicotyledons</taxon>
        <taxon>Gunneridae</taxon>
        <taxon>Pentapetalae</taxon>
        <taxon>rosids</taxon>
        <taxon>fabids</taxon>
        <taxon>Rosales</taxon>
        <taxon>Moraceae</taxon>
        <taxon>Ficeae</taxon>
        <taxon>Ficus</taxon>
    </lineage>
</organism>